<reference evidence="2 3" key="2">
    <citation type="submission" date="2020-03" db="EMBL/GenBank/DDBJ databases">
        <title>Roseomonas stagni sp. nov., isolated from pond water in Japan.</title>
        <authorList>
            <person name="Furuhata K."/>
            <person name="Miyamoto H."/>
            <person name="Goto K."/>
        </authorList>
    </citation>
    <scope>NUCLEOTIDE SEQUENCE [LARGE SCALE GENOMIC DNA]</scope>
    <source>
        <strain evidence="2 3">PeD5</strain>
    </source>
</reference>
<feature type="region of interest" description="Disordered" evidence="1">
    <location>
        <begin position="310"/>
        <end position="336"/>
    </location>
</feature>
<reference evidence="2 3" key="1">
    <citation type="submission" date="2020-02" db="EMBL/GenBank/DDBJ databases">
        <authorList>
            <person name="Kim H.M."/>
            <person name="Jeon C.O."/>
        </authorList>
    </citation>
    <scope>NUCLEOTIDE SEQUENCE [LARGE SCALE GENOMIC DNA]</scope>
    <source>
        <strain evidence="2 3">PeD5</strain>
    </source>
</reference>
<gene>
    <name evidence="2" type="ORF">G3576_28965</name>
</gene>
<proteinExistence type="predicted"/>
<dbReference type="Proteomes" id="UP000475385">
    <property type="component" value="Unassembled WGS sequence"/>
</dbReference>
<accession>A0A6M1LVQ8</accession>
<dbReference type="Gene3D" id="3.40.50.300">
    <property type="entry name" value="P-loop containing nucleotide triphosphate hydrolases"/>
    <property type="match status" value="1"/>
</dbReference>
<protein>
    <submittedName>
        <fullName evidence="2">Sulfotransferase family protein</fullName>
    </submittedName>
</protein>
<dbReference type="InterPro" id="IPR027417">
    <property type="entry name" value="P-loop_NTPase"/>
</dbReference>
<dbReference type="EMBL" id="JAAIKB010000024">
    <property type="protein sequence ID" value="NGM24072.1"/>
    <property type="molecule type" value="Genomic_DNA"/>
</dbReference>
<sequence>MSAELCLATAEPVLRDEVPGESLPRRLRFLHIRKTAGTTLHSLLDDLIASDRTARASSLRHERITSRITEADRARYLYIHGHGSIDWFEEPDAFVFAFFRDPLSRFLSERRQWSQASDEDLAAAPEAPSRAMARFRTLDIWGFLDAIAEHPIAMTSMWNHQTLSMGLWPVLTARLGRERCEDLAFGEPCTLFETGEAFRAFLEAEADAILDVALAKLERLSFIGLTERFATQVPELFDHLGLRLPRRLPVLNARTSFGDEGNPGVADAIAPFIRLDEILVREACRMIDAKPRLTRSARADYMGREVRRGERIERDAADPPGGPGWHPHHRRADGHASRWSRSEPWLSFRGEPGGYALALDVYGANDANTILGARLRCGDRVTDAVAEQMADGRWRLQAPFTVLEPGLCDLAILLPTEAEVGIEVAGFAITADDWIAPPDADAVDAERRHYGEERVRGHVAFREAVGALRARPMLTTEMEAVLAFGRVAEAFCRRFDLRFAAGWQHAAGCLTAADVFAAAIDLVAAGAEAAGLAPEARQRLEEEVRGQVAQSLARLPGVPAPPGFARVERGPEAVPEAFPRGDPRATRVLADAVQNLVAIMDWLTEEALRRR</sequence>
<name>A0A6M1LVQ8_9PROT</name>
<comment type="caution">
    <text evidence="2">The sequence shown here is derived from an EMBL/GenBank/DDBJ whole genome shotgun (WGS) entry which is preliminary data.</text>
</comment>
<dbReference type="RefSeq" id="WP_164697989.1">
    <property type="nucleotide sequence ID" value="NZ_JAAIKB010000024.1"/>
</dbReference>
<evidence type="ECO:0000256" key="1">
    <source>
        <dbReference type="SAM" id="MobiDB-lite"/>
    </source>
</evidence>
<keyword evidence="3" id="KW-1185">Reference proteome</keyword>
<evidence type="ECO:0000313" key="2">
    <source>
        <dbReference type="EMBL" id="NGM24072.1"/>
    </source>
</evidence>
<evidence type="ECO:0000313" key="3">
    <source>
        <dbReference type="Proteomes" id="UP000475385"/>
    </source>
</evidence>
<organism evidence="2 3">
    <name type="scientific">Falsiroseomonas algicola</name>
    <dbReference type="NCBI Taxonomy" id="2716930"/>
    <lineage>
        <taxon>Bacteria</taxon>
        <taxon>Pseudomonadati</taxon>
        <taxon>Pseudomonadota</taxon>
        <taxon>Alphaproteobacteria</taxon>
        <taxon>Acetobacterales</taxon>
        <taxon>Roseomonadaceae</taxon>
        <taxon>Falsiroseomonas</taxon>
    </lineage>
</organism>
<dbReference type="AlphaFoldDB" id="A0A6M1LVQ8"/>